<evidence type="ECO:0000259" key="3">
    <source>
        <dbReference type="Pfam" id="PF17289"/>
    </source>
</evidence>
<sequence length="408" mass="46340">MSKLNKILTPKQQSVLKEALTNQEWTLLINHGGVRAGKTVIDNLIFLYQLREVANIAKKVGKEHPLYILGGVSSRTIANNVLNPLSDTYGINFKFDKWGNFELFGVTVVQAYTGSIGGLAGIRGMSAFGAYINEASLANEEVFDEIRKRCSEGKGRVLCDTNPDVPTHWLKKKYIDNPNNSKEIISFHYSVDDNPFLSERYVNSLKATTPSGMFYDRAILGLWVAGEGAVYRDFDERTMLLDDIKVSPNAEIYAGIDWGYEHQGSLVVLADIENKTYLLEEHTAQYKEIDYWVDVAKKVCAKYGRIRFYADSARPEHVARFNREGLRCINANKSVLSGIEEVAKRIKEKRFFVRKAGIQEFLSEIYEYVWDAKSGMPVKDNDHVLDAIRYAIYTKNHKPSIIRTFKGF</sequence>
<evidence type="ECO:0000256" key="1">
    <source>
        <dbReference type="ARBA" id="ARBA00022612"/>
    </source>
</evidence>
<evidence type="ECO:0000313" key="5">
    <source>
        <dbReference type="Proteomes" id="UP000215261"/>
    </source>
</evidence>
<feature type="domain" description="Terminase large subunit gp17-like C-terminal" evidence="3">
    <location>
        <begin position="256"/>
        <end position="392"/>
    </location>
</feature>
<dbReference type="RefSeq" id="WP_089144841.1">
    <property type="nucleotide sequence ID" value="NZ_BLAM01000017.1"/>
</dbReference>
<dbReference type="Gene3D" id="3.30.420.280">
    <property type="match status" value="1"/>
</dbReference>
<evidence type="ECO:0000313" key="4">
    <source>
        <dbReference type="EMBL" id="OXS41040.1"/>
    </source>
</evidence>
<protein>
    <submittedName>
        <fullName evidence="4">Terminase</fullName>
    </submittedName>
</protein>
<feature type="domain" description="Phage terminase large subunit N-terminal" evidence="2">
    <location>
        <begin position="130"/>
        <end position="206"/>
    </location>
</feature>
<evidence type="ECO:0000259" key="2">
    <source>
        <dbReference type="Pfam" id="PF04466"/>
    </source>
</evidence>
<dbReference type="AlphaFoldDB" id="A0A231QBC7"/>
<organism evidence="4 5">
    <name type="scientific">Ligilactobacillus agilis</name>
    <dbReference type="NCBI Taxonomy" id="1601"/>
    <lineage>
        <taxon>Bacteria</taxon>
        <taxon>Bacillati</taxon>
        <taxon>Bacillota</taxon>
        <taxon>Bacilli</taxon>
        <taxon>Lactobacillales</taxon>
        <taxon>Lactobacillaceae</taxon>
        <taxon>Ligilactobacillus</taxon>
    </lineage>
</organism>
<dbReference type="InterPro" id="IPR035421">
    <property type="entry name" value="Terminase_6C"/>
</dbReference>
<reference evidence="4 5" key="1">
    <citation type="submission" date="2016-03" db="EMBL/GenBank/DDBJ databases">
        <title>Sequencing of Lactobacillus Species from Commercial Turkeys.</title>
        <authorList>
            <person name="Johnson T.J."/>
            <person name="Youmans B.P."/>
            <person name="Case K.A."/>
        </authorList>
    </citation>
    <scope>NUCLEOTIDE SEQUENCE [LARGE SCALE GENOMIC DNA]</scope>
    <source>
        <strain evidence="4 5">UMNLA1</strain>
    </source>
</reference>
<dbReference type="NCBIfam" id="TIGR01547">
    <property type="entry name" value="phage_term_2"/>
    <property type="match status" value="1"/>
</dbReference>
<dbReference type="EMBL" id="LUGO01000035">
    <property type="protein sequence ID" value="OXS41040.1"/>
    <property type="molecule type" value="Genomic_DNA"/>
</dbReference>
<accession>A0A231QBC7</accession>
<comment type="caution">
    <text evidence="4">The sequence shown here is derived from an EMBL/GenBank/DDBJ whole genome shotgun (WGS) entry which is preliminary data.</text>
</comment>
<dbReference type="Pfam" id="PF04466">
    <property type="entry name" value="Terminase_3"/>
    <property type="match status" value="1"/>
</dbReference>
<dbReference type="InterPro" id="IPR006437">
    <property type="entry name" value="Phage_terminase_lsu"/>
</dbReference>
<dbReference type="InterPro" id="IPR052380">
    <property type="entry name" value="Viral_DNA_packaging_terminase"/>
</dbReference>
<proteinExistence type="predicted"/>
<gene>
    <name evidence="4" type="ORF">AYP69_03465</name>
</gene>
<dbReference type="Gene3D" id="3.40.50.300">
    <property type="entry name" value="P-loop containing nucleotide triphosphate hydrolases"/>
    <property type="match status" value="1"/>
</dbReference>
<dbReference type="Proteomes" id="UP000215261">
    <property type="component" value="Unassembled WGS sequence"/>
</dbReference>
<dbReference type="PANTHER" id="PTHR39184">
    <property type="match status" value="1"/>
</dbReference>
<keyword evidence="1" id="KW-1188">Viral release from host cell</keyword>
<dbReference type="PANTHER" id="PTHR39184:SF1">
    <property type="entry name" value="PBSX PHAGE TERMINASE LARGE SUBUNIT"/>
    <property type="match status" value="1"/>
</dbReference>
<name>A0A231QBC7_9LACO</name>
<dbReference type="InterPro" id="IPR027417">
    <property type="entry name" value="P-loop_NTPase"/>
</dbReference>
<dbReference type="Pfam" id="PF17289">
    <property type="entry name" value="Terminase_6C"/>
    <property type="match status" value="1"/>
</dbReference>
<dbReference type="InterPro" id="IPR035412">
    <property type="entry name" value="Terminase_L_N"/>
</dbReference>